<comment type="caution">
    <text evidence="2">The sequence shown here is derived from an EMBL/GenBank/DDBJ whole genome shotgun (WGS) entry which is preliminary data.</text>
</comment>
<evidence type="ECO:0000256" key="1">
    <source>
        <dbReference type="SAM" id="MobiDB-lite"/>
    </source>
</evidence>
<evidence type="ECO:0000313" key="2">
    <source>
        <dbReference type="EMBL" id="KAF0823865.1"/>
    </source>
</evidence>
<dbReference type="AlphaFoldDB" id="A0A800NAB6"/>
<name>A0A800NAB6_CYTFI</name>
<dbReference type="Proteomes" id="UP000465778">
    <property type="component" value="Unassembled WGS sequence"/>
</dbReference>
<protein>
    <submittedName>
        <fullName evidence="2">Uncharacterized protein</fullName>
    </submittedName>
</protein>
<proteinExistence type="predicted"/>
<gene>
    <name evidence="2" type="ORF">KIS1582_2368</name>
</gene>
<organism evidence="2 3">
    <name type="scientific">Cytobacillus firmus</name>
    <name type="common">Bacillus firmus</name>
    <dbReference type="NCBI Taxonomy" id="1399"/>
    <lineage>
        <taxon>Bacteria</taxon>
        <taxon>Bacillati</taxon>
        <taxon>Bacillota</taxon>
        <taxon>Bacilli</taxon>
        <taxon>Bacillales</taxon>
        <taxon>Bacillaceae</taxon>
        <taxon>Cytobacillus</taxon>
    </lineage>
</organism>
<reference evidence="2 3" key="1">
    <citation type="journal article" date="2020" name="G3 (Bethesda)">
        <title>Whole Genome Sequencing and Comparative Genomics of Two Nematicidal Bacillus Strains Reveals a Wide Range of Possible Virulence Factors.</title>
        <authorList>
            <person name="Susic N."/>
            <person name="Janezic S."/>
            <person name="Rupnik M."/>
            <person name="Geric Stare B."/>
        </authorList>
    </citation>
    <scope>NUCLEOTIDE SEQUENCE [LARGE SCALE GENOMIC DNA]</scope>
    <source>
        <strain evidence="2 3">I-1582</strain>
    </source>
</reference>
<dbReference type="EMBL" id="VDEM01000023">
    <property type="protein sequence ID" value="KAF0823865.1"/>
    <property type="molecule type" value="Genomic_DNA"/>
</dbReference>
<sequence>MTSNNPIARKARSNNHGALMAGGQPVGATAVIEVNKKED</sequence>
<accession>A0A800NAB6</accession>
<evidence type="ECO:0000313" key="3">
    <source>
        <dbReference type="Proteomes" id="UP000465778"/>
    </source>
</evidence>
<feature type="region of interest" description="Disordered" evidence="1">
    <location>
        <begin position="1"/>
        <end position="24"/>
    </location>
</feature>